<dbReference type="PROSITE" id="PS50109">
    <property type="entry name" value="HIS_KIN"/>
    <property type="match status" value="1"/>
</dbReference>
<evidence type="ECO:0000256" key="3">
    <source>
        <dbReference type="ARBA" id="ARBA00012438"/>
    </source>
</evidence>
<dbReference type="Gene3D" id="3.30.450.20">
    <property type="entry name" value="PAS domain"/>
    <property type="match status" value="3"/>
</dbReference>
<dbReference type="InterPro" id="IPR036890">
    <property type="entry name" value="HATPase_C_sf"/>
</dbReference>
<protein>
    <recommendedName>
        <fullName evidence="3">histidine kinase</fullName>
        <ecNumber evidence="3">2.7.13.3</ecNumber>
    </recommendedName>
</protein>
<evidence type="ECO:0000256" key="11">
    <source>
        <dbReference type="ARBA" id="ARBA00023136"/>
    </source>
</evidence>
<dbReference type="Pfam" id="PF00512">
    <property type="entry name" value="HisKA"/>
    <property type="match status" value="1"/>
</dbReference>
<sequence length="839" mass="96956">MSQPNTHKTAELQKEIEKLRKQIDSLNKREYDFFGNYHHVLSNEKIVAFYWSFNKNQIHWSDCAETVFGLKNTTFGNTKESFLHCIKHEDTASFVDKLSECFSKKSINCESTFRLSEKNNSTVWIKASCKIEYNSKGDPIELRGILKDITPIKETEEERYLNNLRYQTLFNYSPVPLWEEEFSELYQYLDELKQNGITNFKEYFNEHPESLALCSQKVKVTDVNLATLKLHDAGSKEELLGNLDKIFTPRSYEVFKDEVIALANGQKEFETEGEIKTLNGIAKQIYLKLSVDYNSLDRAKAMLATMDITDRKKADAALAESERKFRTSFEASDVGMAIVSEDKKFRSVNSAFCKMMESTPEDLKKNNFLDITHPEDIELSKQRYQKCKESKQAFTIEKRYLTHNGNLKWGLTSVSPIFDSKNKFLYTIVHVQDITDRKHSEEELLKSNKEYEVLAEEYKDQNEELIKAIEVAERSDRLKSEFLQNLSHEIRTPMNAILGFTDFLELESITPTKRKQYINIVKNSGFQLLRIIDDILEISALETKHVQLNESEFNLNNLLTELFTIFQPQAKKQNLSLYLQKDLNDENCFIRSDEVKLRKVLVNLIENSLKYTNTGSIEIGYHVNENTLELYVKDTGIGIDTTRHSQIFERFSQAEGEINNKQGGLGLGLSIVKENVKLLHGEIKLISKVDEGSKFIIELKNCLIPNQENNTKQCEQGKNCNILIVEDEEINYLYFKSLMEEIAPECHLDHAKNGLEAIELFKQKEFKLVFMDIKMPEMNGYEASREIIKINPEQKIIAQTAYSTSEDKIKAKLAGCNDFISKPISMKTMQKLLAKHLVS</sequence>
<dbReference type="SMART" id="SM00448">
    <property type="entry name" value="REC"/>
    <property type="match status" value="1"/>
</dbReference>
<feature type="domain" description="PAC" evidence="17">
    <location>
        <begin position="109"/>
        <end position="161"/>
    </location>
</feature>
<dbReference type="PANTHER" id="PTHR43047:SF64">
    <property type="entry name" value="HISTIDINE KINASE CONTAINING CHEY-HOMOLOGOUS RECEIVER DOMAIN AND PAS DOMAIN-RELATED"/>
    <property type="match status" value="1"/>
</dbReference>
<dbReference type="NCBIfam" id="TIGR00229">
    <property type="entry name" value="sensory_box"/>
    <property type="match status" value="1"/>
</dbReference>
<dbReference type="PANTHER" id="PTHR43047">
    <property type="entry name" value="TWO-COMPONENT HISTIDINE PROTEIN KINASE"/>
    <property type="match status" value="1"/>
</dbReference>
<dbReference type="Pfam" id="PF00072">
    <property type="entry name" value="Response_reg"/>
    <property type="match status" value="1"/>
</dbReference>
<evidence type="ECO:0000256" key="2">
    <source>
        <dbReference type="ARBA" id="ARBA00004236"/>
    </source>
</evidence>
<accession>A0A2V3ZUJ1</accession>
<gene>
    <name evidence="18" type="ORF">DF185_20250</name>
</gene>
<dbReference type="GO" id="GO:0005524">
    <property type="term" value="F:ATP binding"/>
    <property type="evidence" value="ECO:0007669"/>
    <property type="project" value="UniProtKB-KW"/>
</dbReference>
<comment type="catalytic activity">
    <reaction evidence="1">
        <text>ATP + protein L-histidine = ADP + protein N-phospho-L-histidine.</text>
        <dbReference type="EC" id="2.7.13.3"/>
    </reaction>
</comment>
<dbReference type="InterPro" id="IPR001789">
    <property type="entry name" value="Sig_transdc_resp-reg_receiver"/>
</dbReference>
<evidence type="ECO:0000259" key="16">
    <source>
        <dbReference type="PROSITE" id="PS50112"/>
    </source>
</evidence>
<keyword evidence="19" id="KW-1185">Reference proteome</keyword>
<dbReference type="PROSITE" id="PS50112">
    <property type="entry name" value="PAS"/>
    <property type="match status" value="1"/>
</dbReference>
<keyword evidence="10" id="KW-0902">Two-component regulatory system</keyword>
<feature type="domain" description="PAS" evidence="16">
    <location>
        <begin position="321"/>
        <end position="391"/>
    </location>
</feature>
<feature type="coiled-coil region" evidence="13">
    <location>
        <begin position="437"/>
        <end position="475"/>
    </location>
</feature>
<dbReference type="SUPFAM" id="SSF52172">
    <property type="entry name" value="CheY-like"/>
    <property type="match status" value="1"/>
</dbReference>
<dbReference type="PROSITE" id="PS50110">
    <property type="entry name" value="RESPONSE_REGULATORY"/>
    <property type="match status" value="1"/>
</dbReference>
<evidence type="ECO:0000256" key="5">
    <source>
        <dbReference type="ARBA" id="ARBA00022553"/>
    </source>
</evidence>
<evidence type="ECO:0000256" key="6">
    <source>
        <dbReference type="ARBA" id="ARBA00022679"/>
    </source>
</evidence>
<dbReference type="InterPro" id="IPR003594">
    <property type="entry name" value="HATPase_dom"/>
</dbReference>
<dbReference type="AlphaFoldDB" id="A0A2V3ZUJ1"/>
<dbReference type="Pfam" id="PF08447">
    <property type="entry name" value="PAS_3"/>
    <property type="match status" value="2"/>
</dbReference>
<feature type="domain" description="PAC" evidence="17">
    <location>
        <begin position="394"/>
        <end position="446"/>
    </location>
</feature>
<keyword evidence="7" id="KW-0547">Nucleotide-binding</keyword>
<dbReference type="SUPFAM" id="SSF55785">
    <property type="entry name" value="PYP-like sensor domain (PAS domain)"/>
    <property type="match status" value="3"/>
</dbReference>
<feature type="modified residue" description="4-aspartylphosphate" evidence="12">
    <location>
        <position position="772"/>
    </location>
</feature>
<keyword evidence="11" id="KW-0472">Membrane</keyword>
<dbReference type="InterPro" id="IPR036097">
    <property type="entry name" value="HisK_dim/P_sf"/>
</dbReference>
<dbReference type="InterPro" id="IPR001610">
    <property type="entry name" value="PAC"/>
</dbReference>
<keyword evidence="8" id="KW-0418">Kinase</keyword>
<evidence type="ECO:0000259" key="15">
    <source>
        <dbReference type="PROSITE" id="PS50110"/>
    </source>
</evidence>
<feature type="domain" description="Response regulatory" evidence="15">
    <location>
        <begin position="721"/>
        <end position="837"/>
    </location>
</feature>
<dbReference type="OrthoDB" id="9796457at2"/>
<dbReference type="PRINTS" id="PR00344">
    <property type="entry name" value="BCTRLSENSOR"/>
</dbReference>
<evidence type="ECO:0000256" key="7">
    <source>
        <dbReference type="ARBA" id="ARBA00022741"/>
    </source>
</evidence>
<dbReference type="CDD" id="cd17546">
    <property type="entry name" value="REC_hyHK_CKI1_RcsC-like"/>
    <property type="match status" value="1"/>
</dbReference>
<evidence type="ECO:0000256" key="13">
    <source>
        <dbReference type="SAM" id="Coils"/>
    </source>
</evidence>
<dbReference type="Gene3D" id="3.40.50.2300">
    <property type="match status" value="1"/>
</dbReference>
<dbReference type="GO" id="GO:0005886">
    <property type="term" value="C:plasma membrane"/>
    <property type="evidence" value="ECO:0007669"/>
    <property type="project" value="UniProtKB-SubCell"/>
</dbReference>
<dbReference type="PROSITE" id="PS50113">
    <property type="entry name" value="PAC"/>
    <property type="match status" value="2"/>
</dbReference>
<proteinExistence type="predicted"/>
<dbReference type="SMART" id="SM00388">
    <property type="entry name" value="HisKA"/>
    <property type="match status" value="1"/>
</dbReference>
<dbReference type="EMBL" id="QFLI01000012">
    <property type="protein sequence ID" value="PXX96121.1"/>
    <property type="molecule type" value="Genomic_DNA"/>
</dbReference>
<reference evidence="18 19" key="1">
    <citation type="submission" date="2018-05" db="EMBL/GenBank/DDBJ databases">
        <title>Marinifilum breve JC075T sp. nov., a marine bacterium isolated from Yongle Blue Hole in the South China Sea.</title>
        <authorList>
            <person name="Fu T."/>
        </authorList>
    </citation>
    <scope>NUCLEOTIDE SEQUENCE [LARGE SCALE GENOMIC DNA]</scope>
    <source>
        <strain evidence="18 19">JC075</strain>
    </source>
</reference>
<keyword evidence="4" id="KW-1003">Cell membrane</keyword>
<evidence type="ECO:0000256" key="4">
    <source>
        <dbReference type="ARBA" id="ARBA00022475"/>
    </source>
</evidence>
<dbReference type="SMART" id="SM00086">
    <property type="entry name" value="PAC"/>
    <property type="match status" value="2"/>
</dbReference>
<dbReference type="InterPro" id="IPR005467">
    <property type="entry name" value="His_kinase_dom"/>
</dbReference>
<dbReference type="InterPro" id="IPR000014">
    <property type="entry name" value="PAS"/>
</dbReference>
<name>A0A2V3ZUJ1_9BACT</name>
<comment type="subcellular location">
    <subcellularLocation>
        <location evidence="2">Cell membrane</location>
    </subcellularLocation>
</comment>
<dbReference type="GO" id="GO:0000155">
    <property type="term" value="F:phosphorelay sensor kinase activity"/>
    <property type="evidence" value="ECO:0007669"/>
    <property type="project" value="InterPro"/>
</dbReference>
<dbReference type="InterPro" id="IPR013655">
    <property type="entry name" value="PAS_fold_3"/>
</dbReference>
<organism evidence="18 19">
    <name type="scientific">Marinifilum breve</name>
    <dbReference type="NCBI Taxonomy" id="2184082"/>
    <lineage>
        <taxon>Bacteria</taxon>
        <taxon>Pseudomonadati</taxon>
        <taxon>Bacteroidota</taxon>
        <taxon>Bacteroidia</taxon>
        <taxon>Marinilabiliales</taxon>
        <taxon>Marinifilaceae</taxon>
    </lineage>
</organism>
<dbReference type="InterPro" id="IPR004358">
    <property type="entry name" value="Sig_transdc_His_kin-like_C"/>
</dbReference>
<keyword evidence="6" id="KW-0808">Transferase</keyword>
<dbReference type="Gene3D" id="3.30.565.10">
    <property type="entry name" value="Histidine kinase-like ATPase, C-terminal domain"/>
    <property type="match status" value="1"/>
</dbReference>
<dbReference type="InterPro" id="IPR000700">
    <property type="entry name" value="PAS-assoc_C"/>
</dbReference>
<dbReference type="Gene3D" id="1.10.287.130">
    <property type="match status" value="1"/>
</dbReference>
<evidence type="ECO:0000256" key="9">
    <source>
        <dbReference type="ARBA" id="ARBA00022840"/>
    </source>
</evidence>
<dbReference type="InterPro" id="IPR035965">
    <property type="entry name" value="PAS-like_dom_sf"/>
</dbReference>
<dbReference type="RefSeq" id="WP_110363092.1">
    <property type="nucleotide sequence ID" value="NZ_QFLI01000012.1"/>
</dbReference>
<dbReference type="SMART" id="SM00387">
    <property type="entry name" value="HATPase_c"/>
    <property type="match status" value="1"/>
</dbReference>
<dbReference type="InterPro" id="IPR011006">
    <property type="entry name" value="CheY-like_superfamily"/>
</dbReference>
<evidence type="ECO:0000256" key="1">
    <source>
        <dbReference type="ARBA" id="ARBA00000085"/>
    </source>
</evidence>
<evidence type="ECO:0000256" key="8">
    <source>
        <dbReference type="ARBA" id="ARBA00022777"/>
    </source>
</evidence>
<dbReference type="SUPFAM" id="SSF55874">
    <property type="entry name" value="ATPase domain of HSP90 chaperone/DNA topoisomerase II/histidine kinase"/>
    <property type="match status" value="1"/>
</dbReference>
<dbReference type="InterPro" id="IPR003661">
    <property type="entry name" value="HisK_dim/P_dom"/>
</dbReference>
<dbReference type="SUPFAM" id="SSF47384">
    <property type="entry name" value="Homodimeric domain of signal transducing histidine kinase"/>
    <property type="match status" value="1"/>
</dbReference>
<evidence type="ECO:0000256" key="12">
    <source>
        <dbReference type="PROSITE-ProRule" id="PRU00169"/>
    </source>
</evidence>
<dbReference type="SMART" id="SM00091">
    <property type="entry name" value="PAS"/>
    <property type="match status" value="3"/>
</dbReference>
<evidence type="ECO:0000259" key="17">
    <source>
        <dbReference type="PROSITE" id="PS50113"/>
    </source>
</evidence>
<dbReference type="Pfam" id="PF02518">
    <property type="entry name" value="HATPase_c"/>
    <property type="match status" value="1"/>
</dbReference>
<evidence type="ECO:0000313" key="18">
    <source>
        <dbReference type="EMBL" id="PXX96121.1"/>
    </source>
</evidence>
<keyword evidence="5 12" id="KW-0597">Phosphoprotein</keyword>
<comment type="caution">
    <text evidence="18">The sequence shown here is derived from an EMBL/GenBank/DDBJ whole genome shotgun (WGS) entry which is preliminary data.</text>
</comment>
<keyword evidence="9" id="KW-0067">ATP-binding</keyword>
<keyword evidence="13" id="KW-0175">Coiled coil</keyword>
<dbReference type="Proteomes" id="UP000248079">
    <property type="component" value="Unassembled WGS sequence"/>
</dbReference>
<dbReference type="EC" id="2.7.13.3" evidence="3"/>
<dbReference type="CDD" id="cd00130">
    <property type="entry name" value="PAS"/>
    <property type="match status" value="1"/>
</dbReference>
<evidence type="ECO:0000313" key="19">
    <source>
        <dbReference type="Proteomes" id="UP000248079"/>
    </source>
</evidence>
<evidence type="ECO:0000259" key="14">
    <source>
        <dbReference type="PROSITE" id="PS50109"/>
    </source>
</evidence>
<dbReference type="CDD" id="cd00082">
    <property type="entry name" value="HisKA"/>
    <property type="match status" value="1"/>
</dbReference>
<evidence type="ECO:0000256" key="10">
    <source>
        <dbReference type="ARBA" id="ARBA00023012"/>
    </source>
</evidence>
<dbReference type="FunFam" id="3.30.565.10:FF:000023">
    <property type="entry name" value="PAS domain-containing sensor histidine kinase"/>
    <property type="match status" value="1"/>
</dbReference>
<feature type="domain" description="Histidine kinase" evidence="14">
    <location>
        <begin position="485"/>
        <end position="703"/>
    </location>
</feature>